<dbReference type="PATRIC" id="fig|768679.9.peg.2123"/>
<dbReference type="RefSeq" id="WP_014127964.1">
    <property type="nucleotide sequence ID" value="NC_016070.1"/>
</dbReference>
<dbReference type="HOGENOM" id="CLU_192663_0_0_2"/>
<dbReference type="eggNOG" id="arCOG06989">
    <property type="taxonomic scope" value="Archaea"/>
</dbReference>
<accession>G4RMN5</accession>
<dbReference type="STRING" id="768679.TTX_2099"/>
<organism evidence="2 3">
    <name type="scientific">Thermoproteus tenax (strain ATCC 35583 / DSM 2078 / JCM 9277 / NBRC 100435 / Kra 1)</name>
    <dbReference type="NCBI Taxonomy" id="768679"/>
    <lineage>
        <taxon>Archaea</taxon>
        <taxon>Thermoproteota</taxon>
        <taxon>Thermoprotei</taxon>
        <taxon>Thermoproteales</taxon>
        <taxon>Thermoproteaceae</taxon>
        <taxon>Thermoproteus</taxon>
    </lineage>
</organism>
<dbReference type="Proteomes" id="UP000002654">
    <property type="component" value="Chromosome"/>
</dbReference>
<reference evidence="2 3" key="1">
    <citation type="journal article" date="2011" name="PLoS ONE">
        <title>The complete genome sequence of Thermoproteus tenax: a physiologically versatile member of the Crenarchaeota.</title>
        <authorList>
            <person name="Siebers B."/>
            <person name="Zaparty M."/>
            <person name="Raddatz G."/>
            <person name="Tjaden B."/>
            <person name="Albers S.V."/>
            <person name="Bell S.D."/>
            <person name="Blombach F."/>
            <person name="Kletzin A."/>
            <person name="Kyrpides N."/>
            <person name="Lanz C."/>
            <person name="Plagens A."/>
            <person name="Rampp M."/>
            <person name="Rosinus A."/>
            <person name="von Jan M."/>
            <person name="Makarova K.S."/>
            <person name="Klenk H.P."/>
            <person name="Schuster S.C."/>
            <person name="Hensel R."/>
        </authorList>
    </citation>
    <scope>NUCLEOTIDE SEQUENCE [LARGE SCALE GENOMIC DNA]</scope>
    <source>
        <strain evidence="3">ATCC 35583 / DSM 2078 / JCM 9277 / NBRC 100435 / Kra 1</strain>
    </source>
</reference>
<dbReference type="PaxDb" id="768679-TTX_2099"/>
<protein>
    <submittedName>
        <fullName evidence="2">Uncharacterized protein</fullName>
    </submittedName>
</protein>
<keyword evidence="1" id="KW-1133">Transmembrane helix</keyword>
<keyword evidence="1" id="KW-0472">Membrane</keyword>
<feature type="transmembrane region" description="Helical" evidence="1">
    <location>
        <begin position="37"/>
        <end position="59"/>
    </location>
</feature>
<dbReference type="EMBL" id="FN869859">
    <property type="protein sequence ID" value="CCC82711.1"/>
    <property type="molecule type" value="Genomic_DNA"/>
</dbReference>
<dbReference type="GeneID" id="11262987"/>
<sequence>MSARSVLVYVLSAVAALTGLIIIINDISLANVLSNDIVIRDVALGGLGIAVGIIAPILYRKYSSAEEKS</sequence>
<feature type="transmembrane region" description="Helical" evidence="1">
    <location>
        <begin position="7"/>
        <end position="25"/>
    </location>
</feature>
<keyword evidence="3" id="KW-1185">Reference proteome</keyword>
<evidence type="ECO:0000313" key="3">
    <source>
        <dbReference type="Proteomes" id="UP000002654"/>
    </source>
</evidence>
<gene>
    <name evidence="2" type="ordered locus">TTX_2099</name>
</gene>
<dbReference type="AlphaFoldDB" id="G4RMN5"/>
<keyword evidence="1" id="KW-0812">Transmembrane</keyword>
<name>G4RMN5_THETK</name>
<evidence type="ECO:0000313" key="2">
    <source>
        <dbReference type="EMBL" id="CCC82711.1"/>
    </source>
</evidence>
<dbReference type="KEGG" id="ttn:TTX_2099"/>
<proteinExistence type="predicted"/>
<evidence type="ECO:0000256" key="1">
    <source>
        <dbReference type="SAM" id="Phobius"/>
    </source>
</evidence>